<organism evidence="1 2">
    <name type="scientific">Mugilogobius chulae</name>
    <name type="common">yellowstripe goby</name>
    <dbReference type="NCBI Taxonomy" id="88201"/>
    <lineage>
        <taxon>Eukaryota</taxon>
        <taxon>Metazoa</taxon>
        <taxon>Chordata</taxon>
        <taxon>Craniata</taxon>
        <taxon>Vertebrata</taxon>
        <taxon>Euteleostomi</taxon>
        <taxon>Actinopterygii</taxon>
        <taxon>Neopterygii</taxon>
        <taxon>Teleostei</taxon>
        <taxon>Neoteleostei</taxon>
        <taxon>Acanthomorphata</taxon>
        <taxon>Gobiaria</taxon>
        <taxon>Gobiiformes</taxon>
        <taxon>Gobioidei</taxon>
        <taxon>Gobiidae</taxon>
        <taxon>Gobionellinae</taxon>
        <taxon>Mugilogobius</taxon>
    </lineage>
</organism>
<evidence type="ECO:0000313" key="1">
    <source>
        <dbReference type="EMBL" id="KAK7929190.1"/>
    </source>
</evidence>
<dbReference type="PANTHER" id="PTHR11505">
    <property type="entry name" value="L1 TRANSPOSABLE ELEMENT-RELATED"/>
    <property type="match status" value="1"/>
</dbReference>
<dbReference type="InterPro" id="IPR042566">
    <property type="entry name" value="L1_C"/>
</dbReference>
<proteinExistence type="predicted"/>
<dbReference type="InterPro" id="IPR004244">
    <property type="entry name" value="Transposase_22"/>
</dbReference>
<accession>A0AAW0PH62</accession>
<dbReference type="AlphaFoldDB" id="A0AAW0PH62"/>
<name>A0AAW0PH62_9GOBI</name>
<gene>
    <name evidence="1" type="ORF">WMY93_005585</name>
</gene>
<dbReference type="Gene3D" id="3.30.250.20">
    <property type="entry name" value="L1 transposable element, C-terminal domain"/>
    <property type="match status" value="1"/>
</dbReference>
<evidence type="ECO:0008006" key="3">
    <source>
        <dbReference type="Google" id="ProtNLM"/>
    </source>
</evidence>
<dbReference type="EMBL" id="JBBPFD010000004">
    <property type="protein sequence ID" value="KAK7929190.1"/>
    <property type="molecule type" value="Genomic_DNA"/>
</dbReference>
<keyword evidence="2" id="KW-1185">Reference proteome</keyword>
<comment type="caution">
    <text evidence="1">The sequence shown here is derived from an EMBL/GenBank/DDBJ whole genome shotgun (WGS) entry which is preliminary data.</text>
</comment>
<reference evidence="2" key="1">
    <citation type="submission" date="2024-04" db="EMBL/GenBank/DDBJ databases">
        <title>Salinicola lusitanus LLJ914,a marine bacterium isolated from the Okinawa Trough.</title>
        <authorList>
            <person name="Li J."/>
        </authorList>
    </citation>
    <scope>NUCLEOTIDE SEQUENCE [LARGE SCALE GENOMIC DNA]</scope>
</reference>
<sequence>MSGSKSSKKAEAAKAAEGNATPSDIAKLMAAIASSEQSVLARIDNMDLKVESKTQVLNNTIDSLRTHLVDQIDGVRTEFGVKLGALAANADANQARLTSLEEATNAYTDRIVELEQQVCSLKDNVTALFDKTEDLEGRQRRCNIRILGVKEQFEAGSRPVTSVAKLLQEEKLEVLRLAAKKGPLSYNGDTVLIFPDLPSTVAKRRGTFRGVKDLLRKCPDVKFGMLYPARLRITSSLGEKIFTDPEAAKDYVVKHLVGGVQQDDD</sequence>
<evidence type="ECO:0000313" key="2">
    <source>
        <dbReference type="Proteomes" id="UP001460270"/>
    </source>
</evidence>
<protein>
    <recommendedName>
        <fullName evidence="3">Transposase element L1Md-A101/L1Md-A102/L1Md-A2</fullName>
    </recommendedName>
</protein>
<dbReference type="Proteomes" id="UP001460270">
    <property type="component" value="Unassembled WGS sequence"/>
</dbReference>